<dbReference type="RefSeq" id="XP_053026757.1">
    <property type="nucleotide sequence ID" value="XM_053163255.1"/>
</dbReference>
<accession>A0ABY7D4L1</accession>
<evidence type="ECO:0000313" key="2">
    <source>
        <dbReference type="EMBL" id="WAQ91202.1"/>
    </source>
</evidence>
<feature type="region of interest" description="Disordered" evidence="1">
    <location>
        <begin position="302"/>
        <end position="355"/>
    </location>
</feature>
<feature type="compositionally biased region" description="Polar residues" evidence="1">
    <location>
        <begin position="692"/>
        <end position="707"/>
    </location>
</feature>
<keyword evidence="3" id="KW-1185">Reference proteome</keyword>
<feature type="compositionally biased region" description="Basic and acidic residues" evidence="1">
    <location>
        <begin position="49"/>
        <end position="65"/>
    </location>
</feature>
<feature type="compositionally biased region" description="Basic and acidic residues" evidence="1">
    <location>
        <begin position="137"/>
        <end position="151"/>
    </location>
</feature>
<feature type="compositionally biased region" description="Polar residues" evidence="1">
    <location>
        <begin position="795"/>
        <end position="819"/>
    </location>
</feature>
<sequence length="938" mass="99547">MAGFDTAVLPFDYIQIGSEIGSENETNENENGYETERRKEIVGITVSETGREKEIEWIESARKESIGIGNETESETGNGNGNGSDHESGNERGIGTASPIGPRRHSRSPPRLGPPPVDLRRPHSPPPPLGPPSGYVYDRRDSRDRRNAHEYEYERSRGMSFMDRRDFDRYEPRRASLRDDDYDRRRRDEWHSAGRHSAASLTHSAPAPAFSITRAQDFYTASTAPAPTLAPALVFPIPFSDQSSVFTFLSSWSLASPTSTVFPFPLAVPLAFARQTTLPSALTPNRLFIPSETYPFPLSITKARSRSCSPPPSPKPSQSGPVLLSKAGAKSSSTELNPPRNPPTQSNPDAEAVTTETALPPSATASASIQVHQTSQLQLTESALGLTDQSNHLISIEKNSLVDEAQHCPPLGIKPRESISSAQCTSILTPIDSASDSRKPALADFKTDSAGASSGPGKPRASVDIDSAPLTSASALTGSNQPAPTRPADDQLTNDRHHKRAKLESFPPPQDHPAGSTQRKSSNPQTAREEHKSNRAESSRSGVSKDSIPPPPQKYHPSPASSAPRNYDHSYHRSSYTGSSSQHSSRGNPSSPASYRAPLAGTPGGSRTALPAGPRSWSSSKMPATASTVPGSSVPNNPSAKESTKYSHPDPHDGSSVPDRASTRQGTSPKAHLNSPLPLPPKTPSDKHTPSHTRGTLMSGPTLNTPASEVPPLNLNPLLQPGSTTPKGSLPAGSLSPTVNFSKSSGMNSQLGSSSPTPISGTHAKTTSGAGPSVSSLRNELNGSGSTGGHPANGFHSSVGSTGSASAPGQQFRVNNYPSPKNFAGYPPTPGYPPPNNPPALVSQGPPPPPPVLVDKDFERAQRMVDVCPGLAQEVAKLRSTRNSGMLASHLSSQFATQKALMDLHWQASELKTLAERRKLAENQLEKLGGGISLGMGF</sequence>
<feature type="compositionally biased region" description="Basic and acidic residues" evidence="1">
    <location>
        <begin position="642"/>
        <end position="653"/>
    </location>
</feature>
<reference evidence="2" key="1">
    <citation type="submission" date="2022-10" db="EMBL/GenBank/DDBJ databases">
        <title>Puccinia triticina Genome sequencing and assembly.</title>
        <authorList>
            <person name="Li C."/>
        </authorList>
    </citation>
    <scope>NUCLEOTIDE SEQUENCE</scope>
    <source>
        <strain evidence="2">Pt15</strain>
    </source>
</reference>
<evidence type="ECO:0000256" key="1">
    <source>
        <dbReference type="SAM" id="MobiDB-lite"/>
    </source>
</evidence>
<feature type="compositionally biased region" description="Polar residues" evidence="1">
    <location>
        <begin position="756"/>
        <end position="784"/>
    </location>
</feature>
<feature type="compositionally biased region" description="Low complexity" evidence="1">
    <location>
        <begin position="711"/>
        <end position="721"/>
    </location>
</feature>
<gene>
    <name evidence="2" type="ORF">PtA15_14A83</name>
</gene>
<dbReference type="Proteomes" id="UP001164743">
    <property type="component" value="Chromosome 14A"/>
</dbReference>
<feature type="compositionally biased region" description="Pro residues" evidence="1">
    <location>
        <begin position="827"/>
        <end position="838"/>
    </location>
</feature>
<dbReference type="GeneID" id="77804149"/>
<organism evidence="2 3">
    <name type="scientific">Puccinia triticina</name>
    <dbReference type="NCBI Taxonomy" id="208348"/>
    <lineage>
        <taxon>Eukaryota</taxon>
        <taxon>Fungi</taxon>
        <taxon>Dikarya</taxon>
        <taxon>Basidiomycota</taxon>
        <taxon>Pucciniomycotina</taxon>
        <taxon>Pucciniomycetes</taxon>
        <taxon>Pucciniales</taxon>
        <taxon>Pucciniaceae</taxon>
        <taxon>Puccinia</taxon>
    </lineage>
</organism>
<feature type="region of interest" description="Disordered" evidence="1">
    <location>
        <begin position="431"/>
        <end position="850"/>
    </location>
</feature>
<proteinExistence type="predicted"/>
<feature type="region of interest" description="Disordered" evidence="1">
    <location>
        <begin position="16"/>
        <end position="151"/>
    </location>
</feature>
<feature type="compositionally biased region" description="Basic and acidic residues" evidence="1">
    <location>
        <begin position="527"/>
        <end position="538"/>
    </location>
</feature>
<feature type="compositionally biased region" description="Low complexity" evidence="1">
    <location>
        <begin position="742"/>
        <end position="755"/>
    </location>
</feature>
<feature type="compositionally biased region" description="Polar residues" evidence="1">
    <location>
        <begin position="616"/>
        <end position="641"/>
    </location>
</feature>
<feature type="compositionally biased region" description="Low complexity" evidence="1">
    <location>
        <begin position="573"/>
        <end position="592"/>
    </location>
</feature>
<feature type="compositionally biased region" description="Basic and acidic residues" evidence="1">
    <location>
        <begin position="435"/>
        <end position="447"/>
    </location>
</feature>
<evidence type="ECO:0000313" key="3">
    <source>
        <dbReference type="Proteomes" id="UP001164743"/>
    </source>
</evidence>
<protein>
    <submittedName>
        <fullName evidence="2">Uncharacterized protein</fullName>
    </submittedName>
</protein>
<feature type="compositionally biased region" description="Polar residues" evidence="1">
    <location>
        <begin position="515"/>
        <end position="526"/>
    </location>
</feature>
<dbReference type="EMBL" id="CP110434">
    <property type="protein sequence ID" value="WAQ91202.1"/>
    <property type="molecule type" value="Genomic_DNA"/>
</dbReference>
<feature type="compositionally biased region" description="Low complexity" evidence="1">
    <location>
        <begin position="66"/>
        <end position="77"/>
    </location>
</feature>
<name>A0ABY7D4L1_9BASI</name>
<feature type="compositionally biased region" description="Polar residues" evidence="1">
    <location>
        <begin position="469"/>
        <end position="483"/>
    </location>
</feature>